<sequence length="222" mass="25000">MASVTTPLPPRNFQHQYRVVSNSCRNYIRISCVLALPLIKRKKAKILSHFASLDAKALARVPKGQHLQRLWLRFIANLTFTREGQSLLLSHTRAVEVLVDHVRFCHDEEARRLAFLGLQNFCGNTAFKTYLYKKSSGVVEVLANALEPTTISCSLYSVEVLLLALTALSNAAYNCTKVRVLLKTEGFVHRLTNLKTFCQSNGKGYFHTLLPIVDLLLKALTQ</sequence>
<reference evidence="1 2" key="2">
    <citation type="submission" date="2018-11" db="EMBL/GenBank/DDBJ databases">
        <authorList>
            <consortium name="Pathogen Informatics"/>
        </authorList>
    </citation>
    <scope>NUCLEOTIDE SEQUENCE [LARGE SCALE GENOMIC DNA]</scope>
</reference>
<dbReference type="STRING" id="60517.A0A158R7V2"/>
<dbReference type="OrthoDB" id="428850at2759"/>
<protein>
    <submittedName>
        <fullName evidence="3">WAPL domain-containing protein</fullName>
    </submittedName>
</protein>
<keyword evidence="2" id="KW-1185">Reference proteome</keyword>
<dbReference type="InterPro" id="IPR011989">
    <property type="entry name" value="ARM-like"/>
</dbReference>
<organism evidence="3">
    <name type="scientific">Taenia asiatica</name>
    <name type="common">Asian tapeworm</name>
    <dbReference type="NCBI Taxonomy" id="60517"/>
    <lineage>
        <taxon>Eukaryota</taxon>
        <taxon>Metazoa</taxon>
        <taxon>Spiralia</taxon>
        <taxon>Lophotrochozoa</taxon>
        <taxon>Platyhelminthes</taxon>
        <taxon>Cestoda</taxon>
        <taxon>Eucestoda</taxon>
        <taxon>Cyclophyllidea</taxon>
        <taxon>Taeniidae</taxon>
        <taxon>Taenia</taxon>
    </lineage>
</organism>
<dbReference type="Proteomes" id="UP000282613">
    <property type="component" value="Unassembled WGS sequence"/>
</dbReference>
<reference evidence="3" key="1">
    <citation type="submission" date="2016-04" db="UniProtKB">
        <authorList>
            <consortium name="WormBaseParasite"/>
        </authorList>
    </citation>
    <scope>IDENTIFICATION</scope>
</reference>
<dbReference type="EMBL" id="UYRS01018347">
    <property type="protein sequence ID" value="VDK33405.1"/>
    <property type="molecule type" value="Genomic_DNA"/>
</dbReference>
<name>A0A158R7V2_TAEAS</name>
<dbReference type="WBParaSite" id="TASK_0000443001-mRNA-1">
    <property type="protein sequence ID" value="TASK_0000443001-mRNA-1"/>
    <property type="gene ID" value="TASK_0000443001"/>
</dbReference>
<dbReference type="InterPro" id="IPR016024">
    <property type="entry name" value="ARM-type_fold"/>
</dbReference>
<evidence type="ECO:0000313" key="3">
    <source>
        <dbReference type="WBParaSite" id="TASK_0000443001-mRNA-1"/>
    </source>
</evidence>
<dbReference type="Gene3D" id="1.25.10.10">
    <property type="entry name" value="Leucine-rich Repeat Variant"/>
    <property type="match status" value="1"/>
</dbReference>
<gene>
    <name evidence="1" type="ORF">TASK_LOCUS4431</name>
</gene>
<evidence type="ECO:0000313" key="2">
    <source>
        <dbReference type="Proteomes" id="UP000282613"/>
    </source>
</evidence>
<evidence type="ECO:0000313" key="1">
    <source>
        <dbReference type="EMBL" id="VDK33405.1"/>
    </source>
</evidence>
<proteinExistence type="predicted"/>
<dbReference type="AlphaFoldDB" id="A0A158R7V2"/>
<dbReference type="SUPFAM" id="SSF48371">
    <property type="entry name" value="ARM repeat"/>
    <property type="match status" value="1"/>
</dbReference>
<accession>A0A158R7V2</accession>